<protein>
    <submittedName>
        <fullName evidence="1">DNA damage-inducible protein I</fullName>
    </submittedName>
</protein>
<dbReference type="RefSeq" id="WP_080625281.1">
    <property type="nucleotide sequence ID" value="NZ_CP038469.1"/>
</dbReference>
<accession>A0ABX5T1X5</accession>
<organism evidence="1 2">
    <name type="scientific">Citrobacter tructae</name>
    <dbReference type="NCBI Taxonomy" id="2562449"/>
    <lineage>
        <taxon>Bacteria</taxon>
        <taxon>Pseudomonadati</taxon>
        <taxon>Pseudomonadota</taxon>
        <taxon>Gammaproteobacteria</taxon>
        <taxon>Enterobacterales</taxon>
        <taxon>Enterobacteriaceae</taxon>
        <taxon>Citrobacter</taxon>
    </lineage>
</organism>
<dbReference type="PANTHER" id="PTHR36572:SF2">
    <property type="entry name" value="DNA DAMAGE-INDUCIBLE PROTEIN I"/>
    <property type="match status" value="1"/>
</dbReference>
<dbReference type="SUPFAM" id="SSF54857">
    <property type="entry name" value="DNA damage-inducible protein DinI"/>
    <property type="match status" value="1"/>
</dbReference>
<dbReference type="InterPro" id="IPR010391">
    <property type="entry name" value="DNA_damage-inducible_DinI-like"/>
</dbReference>
<dbReference type="Proteomes" id="UP000296284">
    <property type="component" value="Chromosome"/>
</dbReference>
<proteinExistence type="predicted"/>
<gene>
    <name evidence="1" type="ORF">E4Z61_06470</name>
</gene>
<reference evidence="1 2" key="1">
    <citation type="submission" date="2019-03" db="EMBL/GenBank/DDBJ databases">
        <title>Complete genome sequence of Citrobacter sp. SNU WT2 isolated from diseased rainbow trout.</title>
        <authorList>
            <person name="Oh W.T."/>
            <person name="Park S.C."/>
        </authorList>
    </citation>
    <scope>NUCLEOTIDE SEQUENCE [LARGE SCALE GENOMIC DNA]</scope>
    <source>
        <strain evidence="1 2">SNU WT2</strain>
    </source>
</reference>
<dbReference type="EMBL" id="CP038469">
    <property type="protein sequence ID" value="QBX80023.1"/>
    <property type="molecule type" value="Genomic_DNA"/>
</dbReference>
<dbReference type="Gene3D" id="3.30.910.10">
    <property type="entry name" value="DinI-like"/>
    <property type="match status" value="1"/>
</dbReference>
<dbReference type="Pfam" id="PF06183">
    <property type="entry name" value="DinI"/>
    <property type="match status" value="1"/>
</dbReference>
<name>A0ABX5T1X5_9ENTR</name>
<evidence type="ECO:0000313" key="2">
    <source>
        <dbReference type="Proteomes" id="UP000296284"/>
    </source>
</evidence>
<sequence>MKVELTIDSMKEIPKSSVSVLAEVLLKRLENHYENCSLRVLRAGSDGLSIPGCEKEDKNKTEISLQETSESADNWFY</sequence>
<dbReference type="InterPro" id="IPR036687">
    <property type="entry name" value="DinI-like_sf"/>
</dbReference>
<dbReference type="PANTHER" id="PTHR36572">
    <property type="entry name" value="DNA DAMAGE-INDUCIBLE PROTEIN I-RELATED"/>
    <property type="match status" value="1"/>
</dbReference>
<evidence type="ECO:0000313" key="1">
    <source>
        <dbReference type="EMBL" id="QBX80023.1"/>
    </source>
</evidence>
<keyword evidence="2" id="KW-1185">Reference proteome</keyword>